<keyword evidence="5" id="KW-1185">Reference proteome</keyword>
<feature type="chain" id="PRO_5046993678" evidence="2">
    <location>
        <begin position="31"/>
        <end position="484"/>
    </location>
</feature>
<comment type="caution">
    <text evidence="4">The sequence shown here is derived from an EMBL/GenBank/DDBJ whole genome shotgun (WGS) entry which is preliminary data.</text>
</comment>
<feature type="signal peptide" evidence="2">
    <location>
        <begin position="1"/>
        <end position="30"/>
    </location>
</feature>
<dbReference type="PANTHER" id="PTHR43662">
    <property type="match status" value="1"/>
</dbReference>
<accession>A0ABX1BPP1</accession>
<dbReference type="Pfam" id="PF09362">
    <property type="entry name" value="DUF1996"/>
    <property type="match status" value="1"/>
</dbReference>
<dbReference type="InterPro" id="IPR018535">
    <property type="entry name" value="DUF1996"/>
</dbReference>
<gene>
    <name evidence="4" type="ORF">HCK00_03855</name>
</gene>
<organism evidence="4 5">
    <name type="scientific">Streptomyces zingiberis</name>
    <dbReference type="NCBI Taxonomy" id="2053010"/>
    <lineage>
        <taxon>Bacteria</taxon>
        <taxon>Bacillati</taxon>
        <taxon>Actinomycetota</taxon>
        <taxon>Actinomycetes</taxon>
        <taxon>Kitasatosporales</taxon>
        <taxon>Streptomycetaceae</taxon>
        <taxon>Streptomyces</taxon>
    </lineage>
</organism>
<proteinExistence type="predicted"/>
<dbReference type="EMBL" id="JAATEN010000002">
    <property type="protein sequence ID" value="NJP99698.1"/>
    <property type="molecule type" value="Genomic_DNA"/>
</dbReference>
<sequence length="484" mass="51569">MKPKTHKRSPLLNRTAGAAAALLLGGGGLAAVNYASAGEWNNQPESRKGAAVQQVSTIACPNVVDRLRNVPKQSKQEVAEELAKLDSQIGDSYKRLATNGDEALRDPSWTRNAVLNPLVDKRRATIERIQIALERQGVQQAGLKKLAKCKMKNGGQIAPNDGQQGGDQGGQGGGQGGQDGGDQGGEAPPASGPVPEDFVDINDVQPNVQNPENQGNASTGKFTTACGTNENRIFNSDNVIVAPGVSNGAHHMHDYVGNQANDAFASDEVLAQGATTCANQEDLSTYYWPVIRDLTAGDEADVNEPGGGQDGNVGKIIQPAEVTLDFVGSPVGEVVEMPRFLRIITGDAKSFTNGNANVNSSWSCTGFEDRQIEDKYPLCPEGSQVVRKFEFQSCWDGQNIDSANHRDHVAFAGEDGSCNDGFVAIPKLVQRIVYDVPTGPNFALDTFPEQLHKPITDHGDFINVMSEGLMAQAVECINTGQECT</sequence>
<reference evidence="4 5" key="1">
    <citation type="submission" date="2020-03" db="EMBL/GenBank/DDBJ databases">
        <title>WGS of actinomycetes isolated from Thailand.</title>
        <authorList>
            <person name="Thawai C."/>
        </authorList>
    </citation>
    <scope>NUCLEOTIDE SEQUENCE [LARGE SCALE GENOMIC DNA]</scope>
    <source>
        <strain evidence="4 5">PLAI 1-29</strain>
    </source>
</reference>
<feature type="compositionally biased region" description="Gly residues" evidence="1">
    <location>
        <begin position="163"/>
        <end position="184"/>
    </location>
</feature>
<dbReference type="PANTHER" id="PTHR43662:SF3">
    <property type="entry name" value="DOMAIN PROTEIN, PUTATIVE (AFU_ORTHOLOGUE AFUA_6G11970)-RELATED"/>
    <property type="match status" value="1"/>
</dbReference>
<protein>
    <submittedName>
        <fullName evidence="4">DUF1996 domain-containing protein</fullName>
    </submittedName>
</protein>
<evidence type="ECO:0000256" key="1">
    <source>
        <dbReference type="SAM" id="MobiDB-lite"/>
    </source>
</evidence>
<evidence type="ECO:0000259" key="3">
    <source>
        <dbReference type="Pfam" id="PF09362"/>
    </source>
</evidence>
<name>A0ABX1BPP1_9ACTN</name>
<feature type="compositionally biased region" description="Polar residues" evidence="1">
    <location>
        <begin position="204"/>
        <end position="223"/>
    </location>
</feature>
<feature type="region of interest" description="Disordered" evidence="1">
    <location>
        <begin position="153"/>
        <end position="223"/>
    </location>
</feature>
<evidence type="ECO:0000313" key="4">
    <source>
        <dbReference type="EMBL" id="NJP99698.1"/>
    </source>
</evidence>
<dbReference type="RefSeq" id="WP_168100288.1">
    <property type="nucleotide sequence ID" value="NZ_JAATEN010000002.1"/>
</dbReference>
<dbReference type="Proteomes" id="UP000695264">
    <property type="component" value="Unassembled WGS sequence"/>
</dbReference>
<evidence type="ECO:0000256" key="2">
    <source>
        <dbReference type="SAM" id="SignalP"/>
    </source>
</evidence>
<keyword evidence="2" id="KW-0732">Signal</keyword>
<feature type="domain" description="DUF1996" evidence="3">
    <location>
        <begin position="240"/>
        <end position="463"/>
    </location>
</feature>
<evidence type="ECO:0000313" key="5">
    <source>
        <dbReference type="Proteomes" id="UP000695264"/>
    </source>
</evidence>